<dbReference type="AlphaFoldDB" id="A0A4W6G4C9"/>
<evidence type="ECO:0000256" key="1">
    <source>
        <dbReference type="ARBA" id="ARBA00010515"/>
    </source>
</evidence>
<dbReference type="InterPro" id="IPR033140">
    <property type="entry name" value="Lipase_GDXG_put_SER_AS"/>
</dbReference>
<proteinExistence type="inferred from homology"/>
<feature type="active site" evidence="3">
    <location>
        <position position="176"/>
    </location>
</feature>
<evidence type="ECO:0000256" key="2">
    <source>
        <dbReference type="ARBA" id="ARBA00022801"/>
    </source>
</evidence>
<feature type="domain" description="Alpha/beta hydrolase fold-3" evidence="4">
    <location>
        <begin position="94"/>
        <end position="195"/>
    </location>
</feature>
<dbReference type="PANTHER" id="PTHR48081">
    <property type="entry name" value="AB HYDROLASE SUPERFAMILY PROTEIN C4A8.06C"/>
    <property type="match status" value="1"/>
</dbReference>
<sequence length="199" mass="21899">MRLRLAGAVLLSAAAYYVYLPLPSGVSEPWKLMLLDALFRSFMQASDVAHALGVCHRVHLLNQVVSWVEVIEARSCPAVHVTDSFRRAEELKEVIYFHGGGWALGSGRMRSYDLLCRKMAEDLDAVVMSVDYRLAPEAVFPDQYHDALAASRAFLSTQILERYSIDPERVCVSGDSAGGNLAAAVAQEVNETNAPLIIM</sequence>
<dbReference type="GO" id="GO:0016787">
    <property type="term" value="F:hydrolase activity"/>
    <property type="evidence" value="ECO:0007669"/>
    <property type="project" value="UniProtKB-KW"/>
</dbReference>
<dbReference type="PANTHER" id="PTHR48081:SF29">
    <property type="entry name" value="NEUTRAL CHOLESTEROL ESTER HYDROLASE 1"/>
    <property type="match status" value="1"/>
</dbReference>
<evidence type="ECO:0000259" key="4">
    <source>
        <dbReference type="Pfam" id="PF07859"/>
    </source>
</evidence>
<reference evidence="5" key="3">
    <citation type="submission" date="2025-09" db="UniProtKB">
        <authorList>
            <consortium name="Ensembl"/>
        </authorList>
    </citation>
    <scope>IDENTIFICATION</scope>
</reference>
<dbReference type="Proteomes" id="UP000314980">
    <property type="component" value="Unassembled WGS sequence"/>
</dbReference>
<dbReference type="Pfam" id="PF07859">
    <property type="entry name" value="Abhydrolase_3"/>
    <property type="match status" value="1"/>
</dbReference>
<keyword evidence="6" id="KW-1185">Reference proteome</keyword>
<dbReference type="InterPro" id="IPR013094">
    <property type="entry name" value="AB_hydrolase_3"/>
</dbReference>
<gene>
    <name evidence="5" type="primary">NCEH1</name>
</gene>
<reference evidence="6" key="1">
    <citation type="submission" date="2015-09" db="EMBL/GenBank/DDBJ databases">
        <authorList>
            <person name="Sai Rama Sridatta P."/>
        </authorList>
    </citation>
    <scope>NUCLEOTIDE SEQUENCE [LARGE SCALE GENOMIC DNA]</scope>
</reference>
<dbReference type="GeneTree" id="ENSGT00940000156699"/>
<name>A0A4W6G4C9_LATCA</name>
<dbReference type="InterPro" id="IPR029058">
    <property type="entry name" value="AB_hydrolase_fold"/>
</dbReference>
<dbReference type="PROSITE" id="PS01174">
    <property type="entry name" value="LIPASE_GDXG_SER"/>
    <property type="match status" value="1"/>
</dbReference>
<dbReference type="SUPFAM" id="SSF53474">
    <property type="entry name" value="alpha/beta-Hydrolases"/>
    <property type="match status" value="1"/>
</dbReference>
<comment type="similarity">
    <text evidence="1">Belongs to the 'GDXG' lipolytic enzyme family.</text>
</comment>
<protein>
    <submittedName>
        <fullName evidence="5">Neutral cholesterol ester hydrolase 1</fullName>
    </submittedName>
</protein>
<dbReference type="Ensembl" id="ENSLCAT00010059920.1">
    <property type="protein sequence ID" value="ENSLCAP00010058324.1"/>
    <property type="gene ID" value="ENSLCAG00010027191.1"/>
</dbReference>
<accession>A0A4W6G4C9</accession>
<dbReference type="Gene3D" id="3.40.50.1820">
    <property type="entry name" value="alpha/beta hydrolase"/>
    <property type="match status" value="1"/>
</dbReference>
<evidence type="ECO:0000313" key="6">
    <source>
        <dbReference type="Proteomes" id="UP000314980"/>
    </source>
</evidence>
<keyword evidence="2" id="KW-0378">Hydrolase</keyword>
<evidence type="ECO:0000256" key="3">
    <source>
        <dbReference type="PROSITE-ProRule" id="PRU10038"/>
    </source>
</evidence>
<reference evidence="5" key="2">
    <citation type="submission" date="2025-08" db="UniProtKB">
        <authorList>
            <consortium name="Ensembl"/>
        </authorList>
    </citation>
    <scope>IDENTIFICATION</scope>
</reference>
<organism evidence="5 6">
    <name type="scientific">Lates calcarifer</name>
    <name type="common">Barramundi</name>
    <name type="synonym">Holocentrus calcarifer</name>
    <dbReference type="NCBI Taxonomy" id="8187"/>
    <lineage>
        <taxon>Eukaryota</taxon>
        <taxon>Metazoa</taxon>
        <taxon>Chordata</taxon>
        <taxon>Craniata</taxon>
        <taxon>Vertebrata</taxon>
        <taxon>Euteleostomi</taxon>
        <taxon>Actinopterygii</taxon>
        <taxon>Neopterygii</taxon>
        <taxon>Teleostei</taxon>
        <taxon>Neoteleostei</taxon>
        <taxon>Acanthomorphata</taxon>
        <taxon>Carangaria</taxon>
        <taxon>Carangaria incertae sedis</taxon>
        <taxon>Centropomidae</taxon>
        <taxon>Lates</taxon>
    </lineage>
</organism>
<evidence type="ECO:0000313" key="5">
    <source>
        <dbReference type="Ensembl" id="ENSLCAP00010058324.1"/>
    </source>
</evidence>
<dbReference type="InterPro" id="IPR050300">
    <property type="entry name" value="GDXG_lipolytic_enzyme"/>
</dbReference>